<keyword evidence="2" id="KW-0812">Transmembrane</keyword>
<dbReference type="Proteomes" id="UP000597886">
    <property type="component" value="Unassembled WGS sequence"/>
</dbReference>
<feature type="transmembrane region" description="Helical" evidence="2">
    <location>
        <begin position="90"/>
        <end position="110"/>
    </location>
</feature>
<keyword evidence="2" id="KW-0472">Membrane</keyword>
<dbReference type="RefSeq" id="WP_171330703.1">
    <property type="nucleotide sequence ID" value="NZ_WVRA01000004.1"/>
</dbReference>
<dbReference type="AlphaFoldDB" id="A0AA90YZR8"/>
<sequence length="437" mass="46859">MSDDEGGNGIFEDAVAAKNSKNWEARLKEAREKRARVLSGAQGEAQEKPTLKPSETEHLPRPDETKIEEIVSDRVRSLHLEETKTKKKPLVRAGIVLAALVCGAFLQWAVTHIAGTWRSTGGTPPASLDAATETLPEIEELLSDRAPTVRIAESPAPRDTQAAEDPADSASSEVAPVSNPAIIEEVEDAITGAPLDQSVSVEALVTPPVPAEDISAADDQDRVEPRPPTPEAEPAVSLSPPAIFIPPQLEPILATASSADIQTLFPASAEPPWRHTNQSNKDSFSQTSLMVLDPVLQEITFSAAPSYAEVKPLSPAQSPIDLEVSLFVPLRVSQDASSRALELLTQGRATVVSTDRVGFRVRETQVRFYHPSDAENAALAADALDGILRDFTNSGSKTRPGRIEVYLAGSGGASSRNSDPRPTEFDNFIARILGELR</sequence>
<feature type="region of interest" description="Disordered" evidence="1">
    <location>
        <begin position="211"/>
        <end position="239"/>
    </location>
</feature>
<feature type="region of interest" description="Disordered" evidence="1">
    <location>
        <begin position="151"/>
        <end position="175"/>
    </location>
</feature>
<evidence type="ECO:0000256" key="1">
    <source>
        <dbReference type="SAM" id="MobiDB-lite"/>
    </source>
</evidence>
<feature type="region of interest" description="Disordered" evidence="1">
    <location>
        <begin position="34"/>
        <end position="61"/>
    </location>
</feature>
<accession>A0AA90YZR8</accession>
<evidence type="ECO:0000313" key="4">
    <source>
        <dbReference type="Proteomes" id="UP000597886"/>
    </source>
</evidence>
<gene>
    <name evidence="3" type="ORF">GS634_14040</name>
</gene>
<organism evidence="3 4">
    <name type="scientific">Ruegeria atlantica</name>
    <dbReference type="NCBI Taxonomy" id="81569"/>
    <lineage>
        <taxon>Bacteria</taxon>
        <taxon>Pseudomonadati</taxon>
        <taxon>Pseudomonadota</taxon>
        <taxon>Alphaproteobacteria</taxon>
        <taxon>Rhodobacterales</taxon>
        <taxon>Roseobacteraceae</taxon>
        <taxon>Ruegeria</taxon>
    </lineage>
</organism>
<evidence type="ECO:0000256" key="2">
    <source>
        <dbReference type="SAM" id="Phobius"/>
    </source>
</evidence>
<name>A0AA90YZR8_9RHOB</name>
<dbReference type="EMBL" id="WVRA01000004">
    <property type="protein sequence ID" value="NOE19245.1"/>
    <property type="molecule type" value="Genomic_DNA"/>
</dbReference>
<protein>
    <submittedName>
        <fullName evidence="3">Uncharacterized protein</fullName>
    </submittedName>
</protein>
<reference evidence="3" key="1">
    <citation type="submission" date="2019-12" db="EMBL/GenBank/DDBJ databases">
        <title>Ruegeria JWLKs population differentiation of coral mucus and skeleton niches.</title>
        <authorList>
            <person name="Luo D."/>
        </authorList>
    </citation>
    <scope>NUCLEOTIDE SEQUENCE</scope>
    <source>
        <strain evidence="3">HKCCD6181</strain>
    </source>
</reference>
<keyword evidence="2" id="KW-1133">Transmembrane helix</keyword>
<evidence type="ECO:0000313" key="3">
    <source>
        <dbReference type="EMBL" id="NOE19245.1"/>
    </source>
</evidence>
<proteinExistence type="predicted"/>
<comment type="caution">
    <text evidence="3">The sequence shown here is derived from an EMBL/GenBank/DDBJ whole genome shotgun (WGS) entry which is preliminary data.</text>
</comment>
<feature type="compositionally biased region" description="Basic and acidic residues" evidence="1">
    <location>
        <begin position="45"/>
        <end position="61"/>
    </location>
</feature>